<dbReference type="Pfam" id="PF04134">
    <property type="entry name" value="DCC1-like"/>
    <property type="match status" value="1"/>
</dbReference>
<dbReference type="GO" id="GO:0015035">
    <property type="term" value="F:protein-disulfide reductase activity"/>
    <property type="evidence" value="ECO:0007669"/>
    <property type="project" value="InterPro"/>
</dbReference>
<dbReference type="EMBL" id="JAAOIV010000004">
    <property type="protein sequence ID" value="NHN55569.1"/>
    <property type="molecule type" value="Genomic_DNA"/>
</dbReference>
<evidence type="ECO:0000313" key="1">
    <source>
        <dbReference type="EMBL" id="NHN55569.1"/>
    </source>
</evidence>
<protein>
    <submittedName>
        <fullName evidence="1">DUF393 domain-containing protein</fullName>
    </submittedName>
</protein>
<evidence type="ECO:0000313" key="2">
    <source>
        <dbReference type="Proteomes" id="UP000744769"/>
    </source>
</evidence>
<gene>
    <name evidence="1" type="ORF">G9U51_07220</name>
</gene>
<sequence>MIDAVLIFDGDCGFCTRTARFADRFVSAGRYQVAAWQELDLPAFGLTPQECTEAAQFVDDQGRVSAGHRAIAAGLTHGRAVWRPLGHLIVTPGIEALSARAYAWVAAHRYQLPGGTPQCAMPNAS</sequence>
<accession>A0A967B048</accession>
<keyword evidence="2" id="KW-1185">Reference proteome</keyword>
<dbReference type="InterPro" id="IPR007263">
    <property type="entry name" value="DCC1-like"/>
</dbReference>
<comment type="caution">
    <text evidence="1">The sequence shown here is derived from an EMBL/GenBank/DDBJ whole genome shotgun (WGS) entry which is preliminary data.</text>
</comment>
<proteinExistence type="predicted"/>
<dbReference type="Proteomes" id="UP000744769">
    <property type="component" value="Unassembled WGS sequence"/>
</dbReference>
<dbReference type="AlphaFoldDB" id="A0A967B048"/>
<reference evidence="1" key="1">
    <citation type="submission" date="2020-03" db="EMBL/GenBank/DDBJ databases">
        <title>Draft sequencing of Calidifontibacter sp. DB0510.</title>
        <authorList>
            <person name="Kim D.-U."/>
        </authorList>
    </citation>
    <scope>NUCLEOTIDE SEQUENCE</scope>
    <source>
        <strain evidence="1">DB0510</strain>
    </source>
</reference>
<name>A0A967B048_9MICO</name>
<dbReference type="RefSeq" id="WP_166195333.1">
    <property type="nucleotide sequence ID" value="NZ_JAAOIV010000004.1"/>
</dbReference>
<organism evidence="1 2">
    <name type="scientific">Metallococcus carri</name>
    <dbReference type="NCBI Taxonomy" id="1656884"/>
    <lineage>
        <taxon>Bacteria</taxon>
        <taxon>Bacillati</taxon>
        <taxon>Actinomycetota</taxon>
        <taxon>Actinomycetes</taxon>
        <taxon>Micrococcales</taxon>
        <taxon>Dermacoccaceae</taxon>
        <taxon>Metallococcus</taxon>
    </lineage>
</organism>